<dbReference type="EMBL" id="OV696703">
    <property type="protein sequence ID" value="CAH1250179.1"/>
    <property type="molecule type" value="Genomic_DNA"/>
</dbReference>
<feature type="region of interest" description="Disordered" evidence="1">
    <location>
        <begin position="122"/>
        <end position="142"/>
    </location>
</feature>
<dbReference type="Proteomes" id="UP000838412">
    <property type="component" value="Chromosome 18"/>
</dbReference>
<keyword evidence="4" id="KW-1185">Reference proteome</keyword>
<evidence type="ECO:0000313" key="4">
    <source>
        <dbReference type="Proteomes" id="UP000838412"/>
    </source>
</evidence>
<gene>
    <name evidence="3" type="primary">Hypp8800</name>
    <name evidence="3" type="ORF">BLAG_LOCUS11026</name>
</gene>
<proteinExistence type="predicted"/>
<keyword evidence="2" id="KW-0472">Membrane</keyword>
<feature type="compositionally biased region" description="Basic and acidic residues" evidence="1">
    <location>
        <begin position="126"/>
        <end position="135"/>
    </location>
</feature>
<evidence type="ECO:0000313" key="3">
    <source>
        <dbReference type="EMBL" id="CAH1250179.1"/>
    </source>
</evidence>
<keyword evidence="2" id="KW-0812">Transmembrane</keyword>
<feature type="compositionally biased region" description="Polar residues" evidence="1">
    <location>
        <begin position="633"/>
        <end position="651"/>
    </location>
</feature>
<feature type="compositionally biased region" description="Basic and acidic residues" evidence="1">
    <location>
        <begin position="410"/>
        <end position="421"/>
    </location>
</feature>
<sequence length="669" mass="73841">MHLLNQNKRLMVQVGHNQLRCDENLTWFICHLFQVRQISHRYHLECASPAERRGTILSTLWRDCQTNMTSTSHKRISITTDEDAPITSSYNRTIPTVDSTKLLSTDDVSVLQLTTEMGRVGNLEDPGIKKEDNGNHTKLPTTNDIPVALLTTEKARLDSLGDPSTNEDDKSYHAMVMICAVAVPLLLVLASVGAIVIYKRCYGASLAHRNQPGMSARDATTEESQNIEPYAVVYFDPAEHQADDSCRIPLYGADCPDTPRVVRRLTSPIPQQNIINQQAAIANQPVAQPNLEGQPRPIDADLETIYEEEEEGDDNTSSTTSVKQLVAQPEEQALPTDIYEEPKFEEEEHNNPSTIVKQPTAHTKDQAPPTDLNEEPKYEDEEEKNGDLSTNIKQPAAHAKDQATPTNLNEEPKHEDEEVKDGNLSTNINQPADHDQSLPTKDNEGPKHEDGEENGSTSLGEVPCEVKEETVIRSLSVLQYDGAKKQSMSHVLHNPDHGKPESKDSISHVLHSPAHGQPESKDSISHVMHNPAHGQPESKDSTSQVLQNPAHGQSESKDSISHVLQNPAHGQPESKDSTSHILHNLAHGQSVGKDSTSHVLHNPAHGQLESKDSTSHVLHNPAHGQSERKDSTSHMTYTTAVVQPDGQTNKPSVLYEEHKQLNSMSSLGR</sequence>
<feature type="compositionally biased region" description="Polar residues" evidence="1">
    <location>
        <begin position="541"/>
        <end position="553"/>
    </location>
</feature>
<protein>
    <submittedName>
        <fullName evidence="3">Hypp8800 protein</fullName>
    </submittedName>
</protein>
<feature type="compositionally biased region" description="Polar residues" evidence="1">
    <location>
        <begin position="351"/>
        <end position="361"/>
    </location>
</feature>
<feature type="compositionally biased region" description="Basic and acidic residues" evidence="1">
    <location>
        <begin position="432"/>
        <end position="450"/>
    </location>
</feature>
<feature type="compositionally biased region" description="Basic and acidic residues" evidence="1">
    <location>
        <begin position="493"/>
        <end position="506"/>
    </location>
</feature>
<organism evidence="3 4">
    <name type="scientific">Branchiostoma lanceolatum</name>
    <name type="common">Common lancelet</name>
    <name type="synonym">Amphioxus lanceolatum</name>
    <dbReference type="NCBI Taxonomy" id="7740"/>
    <lineage>
        <taxon>Eukaryota</taxon>
        <taxon>Metazoa</taxon>
        <taxon>Chordata</taxon>
        <taxon>Cephalochordata</taxon>
        <taxon>Leptocardii</taxon>
        <taxon>Amphioxiformes</taxon>
        <taxon>Branchiostomatidae</taxon>
        <taxon>Branchiostoma</taxon>
    </lineage>
</organism>
<feature type="transmembrane region" description="Helical" evidence="2">
    <location>
        <begin position="174"/>
        <end position="198"/>
    </location>
</feature>
<feature type="region of interest" description="Disordered" evidence="1">
    <location>
        <begin position="486"/>
        <end position="669"/>
    </location>
</feature>
<reference evidence="3" key="1">
    <citation type="submission" date="2022-01" db="EMBL/GenBank/DDBJ databases">
        <authorList>
            <person name="Braso-Vives M."/>
        </authorList>
    </citation>
    <scope>NUCLEOTIDE SEQUENCE</scope>
</reference>
<accession>A0A8K0EFZ3</accession>
<evidence type="ECO:0000256" key="1">
    <source>
        <dbReference type="SAM" id="MobiDB-lite"/>
    </source>
</evidence>
<dbReference type="AlphaFoldDB" id="A0A8K0EFZ3"/>
<keyword evidence="2" id="KW-1133">Transmembrane helix</keyword>
<feature type="region of interest" description="Disordered" evidence="1">
    <location>
        <begin position="342"/>
        <end position="465"/>
    </location>
</feature>
<name>A0A8K0EFZ3_BRALA</name>
<evidence type="ECO:0000256" key="2">
    <source>
        <dbReference type="SAM" id="Phobius"/>
    </source>
</evidence>